<accession>A0A6G1LQ28</accession>
<keyword evidence="12" id="KW-1185">Reference proteome</keyword>
<evidence type="ECO:0000256" key="6">
    <source>
        <dbReference type="ARBA" id="ARBA00022989"/>
    </source>
</evidence>
<sequence length="417" mass="48210">MNVSLEIAFNMKTSIYSTYQGIVIVEYVKNFQWAVKLHRYSLEFIGLWPKSKQTSWEKRMCNLRILFILSIIIFLILPCVHSLIRIHSDIILLMDNLQYTLGMIISVLKIIIFWWKKTVVSPIIDMIANDWTKTNTFNERIIMIERARTARIIVTIAYVVMGVGTLSTNGLPIFGYSTRYITNITDPGRLLPFQTYYIYDVTKSPQYEITFSYQVIAMILCIIPYTGIDNFFSLLIFHISGQLDILNNRLKHLSDIANYNDILRSVVKDHMRLLRAIAIIEDTYNILFLALFMLFGVLFICYGFLLTNMFEDGFHLSLSQLAYLITVVVNIFGHMCMYCALGEFLTAQCDQIHFAVYSNKWYNMDPKNARSLILLLIRTNKPLHLSAGKVFPLTMATFCDLLKTLAGYISVLLTIKN</sequence>
<organism evidence="11 12">
    <name type="scientific">Nylanderia fulva</name>
    <dbReference type="NCBI Taxonomy" id="613905"/>
    <lineage>
        <taxon>Eukaryota</taxon>
        <taxon>Metazoa</taxon>
        <taxon>Ecdysozoa</taxon>
        <taxon>Arthropoda</taxon>
        <taxon>Hexapoda</taxon>
        <taxon>Insecta</taxon>
        <taxon>Pterygota</taxon>
        <taxon>Neoptera</taxon>
        <taxon>Endopterygota</taxon>
        <taxon>Hymenoptera</taxon>
        <taxon>Apocrita</taxon>
        <taxon>Aculeata</taxon>
        <taxon>Formicoidea</taxon>
        <taxon>Formicidae</taxon>
        <taxon>Formicinae</taxon>
        <taxon>Nylanderia</taxon>
    </lineage>
</organism>
<comment type="caution">
    <text evidence="11">The sequence shown here is derived from an EMBL/GenBank/DDBJ whole genome shotgun (WGS) entry which is preliminary data.</text>
</comment>
<dbReference type="Proteomes" id="UP000479987">
    <property type="component" value="Unassembled WGS sequence"/>
</dbReference>
<evidence type="ECO:0000256" key="1">
    <source>
        <dbReference type="ARBA" id="ARBA00004651"/>
    </source>
</evidence>
<feature type="transmembrane region" description="Helical" evidence="10">
    <location>
        <begin position="65"/>
        <end position="84"/>
    </location>
</feature>
<dbReference type="PANTHER" id="PTHR21137">
    <property type="entry name" value="ODORANT RECEPTOR"/>
    <property type="match status" value="1"/>
</dbReference>
<comment type="similarity">
    <text evidence="10">Belongs to the insect chemoreceptor superfamily. Heteromeric odorant receptor channel (TC 1.A.69) family.</text>
</comment>
<protein>
    <recommendedName>
        <fullName evidence="10">Odorant receptor</fullName>
    </recommendedName>
</protein>
<evidence type="ECO:0000256" key="9">
    <source>
        <dbReference type="ARBA" id="ARBA00023224"/>
    </source>
</evidence>
<dbReference type="Pfam" id="PF02949">
    <property type="entry name" value="7tm_6"/>
    <property type="match status" value="1"/>
</dbReference>
<reference evidence="11 12" key="1">
    <citation type="submission" date="2019-08" db="EMBL/GenBank/DDBJ databases">
        <title>High quality draft denovo assembly of Nylanderia fulva.</title>
        <authorList>
            <person name="Vargo E.L."/>
            <person name="Tarone A.M."/>
            <person name="Konganti K.R."/>
        </authorList>
    </citation>
    <scope>NUCLEOTIDE SEQUENCE [LARGE SCALE GENOMIC DNA]</scope>
    <source>
        <strain evidence="11">TAMU-Nful-2015</strain>
        <tissue evidence="11">Whole body</tissue>
    </source>
</reference>
<dbReference type="GO" id="GO:0005886">
    <property type="term" value="C:plasma membrane"/>
    <property type="evidence" value="ECO:0007669"/>
    <property type="project" value="UniProtKB-SubCell"/>
</dbReference>
<feature type="transmembrane region" description="Helical" evidence="10">
    <location>
        <begin position="321"/>
        <end position="341"/>
    </location>
</feature>
<dbReference type="InterPro" id="IPR004117">
    <property type="entry name" value="7tm6_olfct_rcpt"/>
</dbReference>
<evidence type="ECO:0000313" key="12">
    <source>
        <dbReference type="Proteomes" id="UP000479987"/>
    </source>
</evidence>
<keyword evidence="3 10" id="KW-0716">Sensory transduction</keyword>
<evidence type="ECO:0000256" key="2">
    <source>
        <dbReference type="ARBA" id="ARBA00022475"/>
    </source>
</evidence>
<evidence type="ECO:0000313" key="11">
    <source>
        <dbReference type="EMBL" id="KAF3054344.1"/>
    </source>
</evidence>
<name>A0A6G1LQ28_9HYME</name>
<feature type="transmembrane region" description="Helical" evidence="10">
    <location>
        <begin position="96"/>
        <end position="115"/>
    </location>
</feature>
<dbReference type="PANTHER" id="PTHR21137:SF35">
    <property type="entry name" value="ODORANT RECEPTOR 19A-RELATED"/>
    <property type="match status" value="1"/>
</dbReference>
<evidence type="ECO:0000256" key="5">
    <source>
        <dbReference type="ARBA" id="ARBA00022725"/>
    </source>
</evidence>
<dbReference type="GO" id="GO:0004984">
    <property type="term" value="F:olfactory receptor activity"/>
    <property type="evidence" value="ECO:0007669"/>
    <property type="project" value="InterPro"/>
</dbReference>
<evidence type="ECO:0000256" key="4">
    <source>
        <dbReference type="ARBA" id="ARBA00022692"/>
    </source>
</evidence>
<evidence type="ECO:0000256" key="3">
    <source>
        <dbReference type="ARBA" id="ARBA00022606"/>
    </source>
</evidence>
<evidence type="ECO:0000256" key="8">
    <source>
        <dbReference type="ARBA" id="ARBA00023170"/>
    </source>
</evidence>
<evidence type="ECO:0000256" key="7">
    <source>
        <dbReference type="ARBA" id="ARBA00023136"/>
    </source>
</evidence>
<dbReference type="EMBL" id="SGBU01000041">
    <property type="protein sequence ID" value="KAF3054344.1"/>
    <property type="molecule type" value="Genomic_DNA"/>
</dbReference>
<comment type="caution">
    <text evidence="10">Lacks conserved residue(s) required for the propagation of feature annotation.</text>
</comment>
<feature type="transmembrane region" description="Helical" evidence="10">
    <location>
        <begin position="152"/>
        <end position="174"/>
    </location>
</feature>
<dbReference type="GO" id="GO:0005549">
    <property type="term" value="F:odorant binding"/>
    <property type="evidence" value="ECO:0007669"/>
    <property type="project" value="InterPro"/>
</dbReference>
<keyword evidence="5 10" id="KW-0552">Olfaction</keyword>
<keyword evidence="2" id="KW-1003">Cell membrane</keyword>
<comment type="subcellular location">
    <subcellularLocation>
        <location evidence="1 10">Cell membrane</location>
        <topology evidence="1 10">Multi-pass membrane protein</topology>
    </subcellularLocation>
</comment>
<keyword evidence="4 10" id="KW-0812">Transmembrane</keyword>
<gene>
    <name evidence="11" type="primary">Or-060</name>
    <name evidence="11" type="synonym">Nful_v1.0-Or-060</name>
    <name evidence="11" type="ORF">NFUL_NFUL000339</name>
</gene>
<keyword evidence="8 10" id="KW-0675">Receptor</keyword>
<dbReference type="GO" id="GO:0007165">
    <property type="term" value="P:signal transduction"/>
    <property type="evidence" value="ECO:0007669"/>
    <property type="project" value="UniProtKB-KW"/>
</dbReference>
<proteinExistence type="inferred from homology"/>
<keyword evidence="7 10" id="KW-0472">Membrane</keyword>
<keyword evidence="9 10" id="KW-0807">Transducer</keyword>
<keyword evidence="6 10" id="KW-1133">Transmembrane helix</keyword>
<evidence type="ECO:0000256" key="10">
    <source>
        <dbReference type="RuleBase" id="RU351113"/>
    </source>
</evidence>
<dbReference type="AlphaFoldDB" id="A0A6G1LQ28"/>
<feature type="transmembrane region" description="Helical" evidence="10">
    <location>
        <begin position="211"/>
        <end position="237"/>
    </location>
</feature>
<feature type="transmembrane region" description="Helical" evidence="10">
    <location>
        <begin position="284"/>
        <end position="305"/>
    </location>
</feature>